<comment type="caution">
    <text evidence="6">The sequence shown here is derived from an EMBL/GenBank/DDBJ whole genome shotgun (WGS) entry which is preliminary data.</text>
</comment>
<evidence type="ECO:0000256" key="3">
    <source>
        <dbReference type="ARBA" id="ARBA00022694"/>
    </source>
</evidence>
<dbReference type="UniPathway" id="UPA00392"/>
<feature type="binding site" evidence="4">
    <location>
        <position position="228"/>
    </location>
    <ligand>
        <name>substrate</name>
    </ligand>
</feature>
<dbReference type="AlphaFoldDB" id="A0A1F5B3K1"/>
<evidence type="ECO:0000313" key="7">
    <source>
        <dbReference type="Proteomes" id="UP000176431"/>
    </source>
</evidence>
<keyword evidence="2 4" id="KW-0808">Transferase</keyword>
<dbReference type="SUPFAM" id="SSF51713">
    <property type="entry name" value="tRNA-guanine transglycosylase"/>
    <property type="match status" value="1"/>
</dbReference>
<gene>
    <name evidence="4" type="primary">tgt</name>
    <name evidence="6" type="ORF">A2819_02455</name>
</gene>
<keyword evidence="4" id="KW-0671">Queuosine biosynthesis</keyword>
<reference evidence="6 7" key="1">
    <citation type="journal article" date="2016" name="Nat. Commun.">
        <title>Thousands of microbial genomes shed light on interconnected biogeochemical processes in an aquifer system.</title>
        <authorList>
            <person name="Anantharaman K."/>
            <person name="Brown C.T."/>
            <person name="Hug L.A."/>
            <person name="Sharon I."/>
            <person name="Castelle C.J."/>
            <person name="Probst A.J."/>
            <person name="Thomas B.C."/>
            <person name="Singh A."/>
            <person name="Wilkins M.J."/>
            <person name="Karaoz U."/>
            <person name="Brodie E.L."/>
            <person name="Williams K.H."/>
            <person name="Hubbard S.S."/>
            <person name="Banfield J.F."/>
        </authorList>
    </citation>
    <scope>NUCLEOTIDE SEQUENCE [LARGE SCALE GENOMIC DNA]</scope>
</reference>
<organism evidence="6 7">
    <name type="scientific">Candidatus Azambacteria bacterium RIFCSPHIGHO2_01_FULL_40_24</name>
    <dbReference type="NCBI Taxonomy" id="1797301"/>
    <lineage>
        <taxon>Bacteria</taxon>
        <taxon>Candidatus Azamiibacteriota</taxon>
    </lineage>
</organism>
<keyword evidence="4" id="KW-0862">Zinc</keyword>
<dbReference type="InterPro" id="IPR050076">
    <property type="entry name" value="ArchSynthase1/Queuine_TRR"/>
</dbReference>
<feature type="domain" description="tRNA-guanine(15) transglycosylase-like" evidence="5">
    <location>
        <begin position="14"/>
        <end position="102"/>
    </location>
</feature>
<feature type="binding site" evidence="4">
    <location>
        <begin position="92"/>
        <end position="96"/>
    </location>
    <ligand>
        <name>substrate</name>
    </ligand>
</feature>
<dbReference type="InterPro" id="IPR002616">
    <property type="entry name" value="tRNA_ribo_trans-like"/>
</dbReference>
<feature type="binding site" evidence="4">
    <location>
        <position position="187"/>
    </location>
    <ligand>
        <name>substrate</name>
    </ligand>
</feature>
<comment type="cofactor">
    <cofactor evidence="4">
        <name>Zn(2+)</name>
        <dbReference type="ChEBI" id="CHEBI:29105"/>
    </cofactor>
    <text evidence="4">Binds 1 zinc ion per subunit.</text>
</comment>
<feature type="active site" description="Nucleophile" evidence="4">
    <location>
        <position position="304"/>
    </location>
</feature>
<evidence type="ECO:0000313" key="6">
    <source>
        <dbReference type="EMBL" id="OGD25210.1"/>
    </source>
</evidence>
<name>A0A1F5B3K1_9BACT</name>
<dbReference type="EC" id="2.4.2.29" evidence="4"/>
<feature type="binding site" evidence="4">
    <location>
        <position position="344"/>
    </location>
    <ligand>
        <name>Zn(2+)</name>
        <dbReference type="ChEBI" id="CHEBI:29105"/>
    </ligand>
</feature>
<dbReference type="GO" id="GO:0005737">
    <property type="term" value="C:cytoplasm"/>
    <property type="evidence" value="ECO:0007669"/>
    <property type="project" value="TreeGrafter"/>
</dbReference>
<dbReference type="GO" id="GO:0046872">
    <property type="term" value="F:metal ion binding"/>
    <property type="evidence" value="ECO:0007669"/>
    <property type="project" value="UniProtKB-KW"/>
</dbReference>
<feature type="binding site" evidence="4">
    <location>
        <position position="255"/>
    </location>
    <ligand>
        <name>substrate</name>
    </ligand>
</feature>
<dbReference type="NCBIfam" id="TIGR00449">
    <property type="entry name" value="tgt_general"/>
    <property type="match status" value="1"/>
</dbReference>
<dbReference type="PANTHER" id="PTHR46499">
    <property type="entry name" value="QUEUINE TRNA-RIBOSYLTRANSFERASE"/>
    <property type="match status" value="1"/>
</dbReference>
<keyword evidence="3 4" id="KW-0819">tRNA processing</keyword>
<comment type="function">
    <text evidence="4">Catalyzes the base-exchange of a guanine (G) residue with the queuine precursor 7-aminomethyl-7-deazaguanine (PreQ1) at position 34 (anticodon wobble position) in tRNAs with GU(N) anticodons (tRNA-Asp, -Asn, -His and -Tyr). Catalysis occurs through a double-displacement mechanism. The nucleophile active site attacks the C1' of nucleotide 34 to detach the guanine base from the RNA, forming a covalent enzyme-RNA intermediate. The proton acceptor active site deprotonates the incoming PreQ1, allowing a nucleophilic attack on the C1' of the ribose to form the product. After dissociation, two additional enzymatic reactions on the tRNA convert PreQ1 to queuine (Q), resulting in the hypermodified nucleoside queuosine (7-(((4,5-cis-dihydroxy-2-cyclopenten-1-yl)amino)methyl)-7-deazaguanosine).</text>
</comment>
<feature type="domain" description="tRNA-guanine(15) transglycosylase-like" evidence="5">
    <location>
        <begin position="146"/>
        <end position="393"/>
    </location>
</feature>
<feature type="active site" description="Proton acceptor" evidence="4">
    <location>
        <position position="92"/>
    </location>
</feature>
<comment type="similarity">
    <text evidence="4">Belongs to the queuine tRNA-ribosyltransferase family.</text>
</comment>
<comment type="subunit">
    <text evidence="4">Homodimer. Within each dimer, one monomer is responsible for RNA recognition and catalysis, while the other monomer binds to the replacement base PreQ1.</text>
</comment>
<evidence type="ECO:0000259" key="5">
    <source>
        <dbReference type="Pfam" id="PF01702"/>
    </source>
</evidence>
<feature type="region of interest" description="RNA binding" evidence="4">
    <location>
        <begin position="285"/>
        <end position="291"/>
    </location>
</feature>
<dbReference type="Gene3D" id="3.20.20.105">
    <property type="entry name" value="Queuine tRNA-ribosyltransferase-like"/>
    <property type="match status" value="1"/>
</dbReference>
<dbReference type="NCBIfam" id="TIGR00430">
    <property type="entry name" value="Q_tRNA_tgt"/>
    <property type="match status" value="1"/>
</dbReference>
<comment type="pathway">
    <text evidence="4">tRNA modification; tRNA-queuosine biosynthesis.</text>
</comment>
<proteinExistence type="inferred from homology"/>
<comment type="caution">
    <text evidence="4">Lacks conserved residue(s) required for the propagation of feature annotation.</text>
</comment>
<evidence type="ECO:0000256" key="4">
    <source>
        <dbReference type="HAMAP-Rule" id="MF_00168"/>
    </source>
</evidence>
<dbReference type="GO" id="GO:0008479">
    <property type="term" value="F:tRNA-guanosine(34) queuine transglycosylase activity"/>
    <property type="evidence" value="ECO:0007669"/>
    <property type="project" value="UniProtKB-UniRule"/>
</dbReference>
<feature type="binding site" evidence="4">
    <location>
        <position position="373"/>
    </location>
    <ligand>
        <name>Zn(2+)</name>
        <dbReference type="ChEBI" id="CHEBI:29105"/>
    </ligand>
</feature>
<dbReference type="InterPro" id="IPR004803">
    <property type="entry name" value="TGT"/>
</dbReference>
<dbReference type="HAMAP" id="MF_00168">
    <property type="entry name" value="Q_tRNA_Tgt"/>
    <property type="match status" value="1"/>
</dbReference>
<dbReference type="GO" id="GO:0008616">
    <property type="term" value="P:tRNA queuosine(34) biosynthetic process"/>
    <property type="evidence" value="ECO:0007669"/>
    <property type="project" value="UniProtKB-UniRule"/>
</dbReference>
<dbReference type="PANTHER" id="PTHR46499:SF1">
    <property type="entry name" value="QUEUINE TRNA-RIBOSYLTRANSFERASE"/>
    <property type="match status" value="1"/>
</dbReference>
<dbReference type="Pfam" id="PF01702">
    <property type="entry name" value="TGT"/>
    <property type="match status" value="2"/>
</dbReference>
<feature type="binding site" evidence="4">
    <location>
        <position position="347"/>
    </location>
    <ligand>
        <name>Zn(2+)</name>
        <dbReference type="ChEBI" id="CHEBI:29105"/>
    </ligand>
</feature>
<dbReference type="Proteomes" id="UP000176431">
    <property type="component" value="Unassembled WGS sequence"/>
</dbReference>
<dbReference type="EMBL" id="MEYK01000018">
    <property type="protein sequence ID" value="OGD25210.1"/>
    <property type="molecule type" value="Genomic_DNA"/>
</dbReference>
<protein>
    <recommendedName>
        <fullName evidence="4">Queuine tRNA-ribosyltransferase</fullName>
        <ecNumber evidence="4">2.4.2.29</ecNumber>
    </recommendedName>
    <alternativeName>
        <fullName evidence="4">Guanine insertion enzyme</fullName>
    </alternativeName>
    <alternativeName>
        <fullName evidence="4">tRNA-guanine transglycosylase</fullName>
    </alternativeName>
</protein>
<evidence type="ECO:0000256" key="1">
    <source>
        <dbReference type="ARBA" id="ARBA00022676"/>
    </source>
</evidence>
<dbReference type="InterPro" id="IPR036511">
    <property type="entry name" value="TGT-like_sf"/>
</dbReference>
<accession>A0A1F5B3K1</accession>
<feature type="binding site" evidence="4">
    <location>
        <position position="342"/>
    </location>
    <ligand>
        <name>Zn(2+)</name>
        <dbReference type="ChEBI" id="CHEBI:29105"/>
    </ligand>
</feature>
<comment type="catalytic activity">
    <reaction evidence="4">
        <text>7-aminomethyl-7-carbaguanine + guanosine(34) in tRNA = 7-aminomethyl-7-carbaguanosine(34) in tRNA + guanine</text>
        <dbReference type="Rhea" id="RHEA:24104"/>
        <dbReference type="Rhea" id="RHEA-COMP:10341"/>
        <dbReference type="Rhea" id="RHEA-COMP:10342"/>
        <dbReference type="ChEBI" id="CHEBI:16235"/>
        <dbReference type="ChEBI" id="CHEBI:58703"/>
        <dbReference type="ChEBI" id="CHEBI:74269"/>
        <dbReference type="ChEBI" id="CHEBI:82833"/>
        <dbReference type="EC" id="2.4.2.29"/>
    </reaction>
</comment>
<keyword evidence="4" id="KW-0479">Metal-binding</keyword>
<sequence length="394" mass="44489">MIEFKILKKSKKSGARLGILKTSHGEVETPALVPVATQAVVKTLTSEEAKAVKCQILITNTFHLHLKPGEKIVKDNGGLHKFMNWQRPLMTDSGGFQVFSLGFGHDLGVGKVLRFFPGKKNKLSANTSSRMYLRTVIDKNDQPKKVRITSHGVYFRSPIDGRELFIGPKESIKIQEALGADIIFAFDECTSPLSTHIYIEQAIKRTHEWAKICVSVKKSEQALFGIVQGSKYQDLREMSAKYINSLDFDGFGIGGDLGENKDDTKKILAWCLPHLNQLKPRHLLGIGKIEDMENIIKSGIDTFDCTVPTHYGRRGIAFVSSGKLNLNKTSFLKDKKPLDKNCDCFVCQNYRRNYITNLIKAGEITAMRLLTFHNLYFFNTFVEKIREKIKNNKI</sequence>
<keyword evidence="1 4" id="KW-0328">Glycosyltransferase</keyword>
<evidence type="ECO:0000256" key="2">
    <source>
        <dbReference type="ARBA" id="ARBA00022679"/>
    </source>
</evidence>